<sequence>MVCLKKIVILAPIALQLVSAAAIPEVQNATATIMRREATATPLNVAAKNDKIVPKDDAPVTTDDAKDDEKKEVTEEIKKDDVEDQGRHRRNKKCRSHMDCDLGHICSIGRCVAGCQADVDCPRGQRCLGYQCRATEVPPVCRPYKAQCSVDQECCSGNCGKIRRTCKHTKH</sequence>
<feature type="compositionally biased region" description="Basic and acidic residues" evidence="1">
    <location>
        <begin position="50"/>
        <end position="86"/>
    </location>
</feature>
<evidence type="ECO:0000256" key="2">
    <source>
        <dbReference type="SAM" id="SignalP"/>
    </source>
</evidence>
<keyword evidence="2" id="KW-0732">Signal</keyword>
<protein>
    <recommendedName>
        <fullName evidence="5">Dickkopf N-terminal cysteine-rich domain-containing protein</fullName>
    </recommendedName>
</protein>
<keyword evidence="4" id="KW-1185">Reference proteome</keyword>
<proteinExistence type="predicted"/>
<evidence type="ECO:0008006" key="5">
    <source>
        <dbReference type="Google" id="ProtNLM"/>
    </source>
</evidence>
<feature type="chain" id="PRO_5024793117" description="Dickkopf N-terminal cysteine-rich domain-containing protein" evidence="2">
    <location>
        <begin position="21"/>
        <end position="171"/>
    </location>
</feature>
<feature type="region of interest" description="Disordered" evidence="1">
    <location>
        <begin position="50"/>
        <end position="88"/>
    </location>
</feature>
<dbReference type="EMBL" id="ML742047">
    <property type="protein sequence ID" value="KAE8152808.1"/>
    <property type="molecule type" value="Genomic_DNA"/>
</dbReference>
<evidence type="ECO:0000256" key="1">
    <source>
        <dbReference type="SAM" id="MobiDB-lite"/>
    </source>
</evidence>
<feature type="signal peptide" evidence="2">
    <location>
        <begin position="1"/>
        <end position="20"/>
    </location>
</feature>
<organism evidence="3 4">
    <name type="scientific">Aspergillus avenaceus</name>
    <dbReference type="NCBI Taxonomy" id="36643"/>
    <lineage>
        <taxon>Eukaryota</taxon>
        <taxon>Fungi</taxon>
        <taxon>Dikarya</taxon>
        <taxon>Ascomycota</taxon>
        <taxon>Pezizomycotina</taxon>
        <taxon>Eurotiomycetes</taxon>
        <taxon>Eurotiomycetidae</taxon>
        <taxon>Eurotiales</taxon>
        <taxon>Aspergillaceae</taxon>
        <taxon>Aspergillus</taxon>
        <taxon>Aspergillus subgen. Circumdati</taxon>
    </lineage>
</organism>
<accession>A0A5N6U2J6</accession>
<evidence type="ECO:0000313" key="3">
    <source>
        <dbReference type="EMBL" id="KAE8152808.1"/>
    </source>
</evidence>
<name>A0A5N6U2J6_ASPAV</name>
<dbReference type="AlphaFoldDB" id="A0A5N6U2J6"/>
<evidence type="ECO:0000313" key="4">
    <source>
        <dbReference type="Proteomes" id="UP000325780"/>
    </source>
</evidence>
<dbReference type="Proteomes" id="UP000325780">
    <property type="component" value="Unassembled WGS sequence"/>
</dbReference>
<gene>
    <name evidence="3" type="ORF">BDV25DRAFT_150415</name>
</gene>
<reference evidence="3 4" key="1">
    <citation type="submission" date="2019-04" db="EMBL/GenBank/DDBJ databases">
        <title>Friends and foes A comparative genomics study of 23 Aspergillus species from section Flavi.</title>
        <authorList>
            <consortium name="DOE Joint Genome Institute"/>
            <person name="Kjaerbolling I."/>
            <person name="Vesth T."/>
            <person name="Frisvad J.C."/>
            <person name="Nybo J.L."/>
            <person name="Theobald S."/>
            <person name="Kildgaard S."/>
            <person name="Isbrandt T."/>
            <person name="Kuo A."/>
            <person name="Sato A."/>
            <person name="Lyhne E.K."/>
            <person name="Kogle M.E."/>
            <person name="Wiebenga A."/>
            <person name="Kun R.S."/>
            <person name="Lubbers R.J."/>
            <person name="Makela M.R."/>
            <person name="Barry K."/>
            <person name="Chovatia M."/>
            <person name="Clum A."/>
            <person name="Daum C."/>
            <person name="Haridas S."/>
            <person name="He G."/>
            <person name="LaButti K."/>
            <person name="Lipzen A."/>
            <person name="Mondo S."/>
            <person name="Riley R."/>
            <person name="Salamov A."/>
            <person name="Simmons B.A."/>
            <person name="Magnuson J.K."/>
            <person name="Henrissat B."/>
            <person name="Mortensen U.H."/>
            <person name="Larsen T.O."/>
            <person name="Devries R.P."/>
            <person name="Grigoriev I.V."/>
            <person name="Machida M."/>
            <person name="Baker S.E."/>
            <person name="Andersen M.R."/>
        </authorList>
    </citation>
    <scope>NUCLEOTIDE SEQUENCE [LARGE SCALE GENOMIC DNA]</scope>
    <source>
        <strain evidence="3 4">IBT 18842</strain>
    </source>
</reference>
<dbReference type="OrthoDB" id="4405280at2759"/>